<evidence type="ECO:0000313" key="1">
    <source>
        <dbReference type="EMBL" id="CFS26191.1"/>
    </source>
</evidence>
<accession>A0A654U8Q5</accession>
<dbReference type="EMBL" id="CGCX01004133">
    <property type="protein sequence ID" value="CFS26191.1"/>
    <property type="molecule type" value="Genomic_DNA"/>
</dbReference>
<reference evidence="1 2" key="1">
    <citation type="submission" date="2015-03" db="EMBL/GenBank/DDBJ databases">
        <authorList>
            <consortium name="Pathogen Informatics"/>
        </authorList>
    </citation>
    <scope>NUCLEOTIDE SEQUENCE [LARGE SCALE GENOMIC DNA]</scope>
    <source>
        <strain evidence="1 2">C09601061</strain>
    </source>
</reference>
<dbReference type="AlphaFoldDB" id="A0A654U8Q5"/>
<organism evidence="1 2">
    <name type="scientific">Mycobacterium tuberculosis</name>
    <dbReference type="NCBI Taxonomy" id="1773"/>
    <lineage>
        <taxon>Bacteria</taxon>
        <taxon>Bacillati</taxon>
        <taxon>Actinomycetota</taxon>
        <taxon>Actinomycetes</taxon>
        <taxon>Mycobacteriales</taxon>
        <taxon>Mycobacteriaceae</taxon>
        <taxon>Mycobacterium</taxon>
        <taxon>Mycobacterium tuberculosis complex</taxon>
    </lineage>
</organism>
<proteinExistence type="predicted"/>
<protein>
    <submittedName>
        <fullName evidence="1">Uncharacterized protein</fullName>
    </submittedName>
</protein>
<gene>
    <name evidence="1" type="ORF">ERS007657_04694</name>
</gene>
<sequence>MSASITPGTLGASSEQVWMVIELRSNGEGLVVEMPLMRIRSRAGLR</sequence>
<name>A0A654U8Q5_MYCTX</name>
<dbReference type="Proteomes" id="UP000046680">
    <property type="component" value="Unassembled WGS sequence"/>
</dbReference>
<evidence type="ECO:0000313" key="2">
    <source>
        <dbReference type="Proteomes" id="UP000046680"/>
    </source>
</evidence>